<dbReference type="Gene3D" id="3.40.50.720">
    <property type="entry name" value="NAD(P)-binding Rossmann-like Domain"/>
    <property type="match status" value="1"/>
</dbReference>
<evidence type="ECO:0000313" key="8">
    <source>
        <dbReference type="EMBL" id="RBP46158.1"/>
    </source>
</evidence>
<accession>A0A366HSS5</accession>
<keyword evidence="6" id="KW-0521">NADP</keyword>
<dbReference type="SUPFAM" id="SSF51735">
    <property type="entry name" value="NAD(P)-binding Rossmann-fold domains"/>
    <property type="match status" value="1"/>
</dbReference>
<evidence type="ECO:0000256" key="5">
    <source>
        <dbReference type="ARBA" id="ARBA00048200"/>
    </source>
</evidence>
<comment type="similarity">
    <text evidence="2 6">Belongs to the dTDP-4-dehydrorhamnose reductase family.</text>
</comment>
<keyword evidence="6" id="KW-0560">Oxidoreductase</keyword>
<proteinExistence type="inferred from homology"/>
<dbReference type="UniPathway" id="UPA00124"/>
<dbReference type="InterPro" id="IPR005913">
    <property type="entry name" value="dTDP_dehydrorham_reduct"/>
</dbReference>
<sequence>MAYGAFIKQPRSNTSVSGIFVLGHRGMLGHLLVACLQDAGFHVVTSEHRYTGAADDLLLDAVRESGCPWVINALGAIPQKEEDAQVLFRANTQFPLHLLHALRDGQRMIHASTDCVFAGTRGQYRTNDSTDAKDAYGLSKMLGEAVAMDPRVYCLRTSLIGPDLGSGWGLLAWFLQQQGTVNGFTNHRWNGVTTLEWARTAMEIIQGTTSLSPGVTQLGTAESVSKFELLSLIAEVWAVEKELRPTAAPQSINRTLVPDLVRPPLREQLLELRQWILSHHHDQPRQNQRRP</sequence>
<dbReference type="Pfam" id="PF04321">
    <property type="entry name" value="RmlD_sub_bind"/>
    <property type="match status" value="1"/>
</dbReference>
<dbReference type="InterPro" id="IPR036291">
    <property type="entry name" value="NAD(P)-bd_dom_sf"/>
</dbReference>
<comment type="pathway">
    <text evidence="1 6">Carbohydrate biosynthesis; dTDP-L-rhamnose biosynthesis.</text>
</comment>
<evidence type="ECO:0000259" key="7">
    <source>
        <dbReference type="Pfam" id="PF04321"/>
    </source>
</evidence>
<dbReference type="PANTHER" id="PTHR10491">
    <property type="entry name" value="DTDP-4-DEHYDRORHAMNOSE REDUCTASE"/>
    <property type="match status" value="1"/>
</dbReference>
<organism evidence="8 9">
    <name type="scientific">Roseimicrobium gellanilyticum</name>
    <dbReference type="NCBI Taxonomy" id="748857"/>
    <lineage>
        <taxon>Bacteria</taxon>
        <taxon>Pseudomonadati</taxon>
        <taxon>Verrucomicrobiota</taxon>
        <taxon>Verrucomicrobiia</taxon>
        <taxon>Verrucomicrobiales</taxon>
        <taxon>Verrucomicrobiaceae</taxon>
        <taxon>Roseimicrobium</taxon>
    </lineage>
</organism>
<evidence type="ECO:0000256" key="1">
    <source>
        <dbReference type="ARBA" id="ARBA00004781"/>
    </source>
</evidence>
<evidence type="ECO:0000256" key="4">
    <source>
        <dbReference type="ARBA" id="ARBA00017099"/>
    </source>
</evidence>
<dbReference type="EC" id="1.1.1.133" evidence="3 6"/>
<evidence type="ECO:0000256" key="2">
    <source>
        <dbReference type="ARBA" id="ARBA00010944"/>
    </source>
</evidence>
<reference evidence="8 9" key="1">
    <citation type="submission" date="2018-06" db="EMBL/GenBank/DDBJ databases">
        <title>Genomic Encyclopedia of Type Strains, Phase IV (KMG-IV): sequencing the most valuable type-strain genomes for metagenomic binning, comparative biology and taxonomic classification.</title>
        <authorList>
            <person name="Goeker M."/>
        </authorList>
    </citation>
    <scope>NUCLEOTIDE SEQUENCE [LARGE SCALE GENOMIC DNA]</scope>
    <source>
        <strain evidence="8 9">DSM 25532</strain>
    </source>
</reference>
<dbReference type="AlphaFoldDB" id="A0A366HSS5"/>
<comment type="function">
    <text evidence="6">Catalyzes the reduction of dTDP-6-deoxy-L-lyxo-4-hexulose to yield dTDP-L-rhamnose.</text>
</comment>
<dbReference type="Proteomes" id="UP000253426">
    <property type="component" value="Unassembled WGS sequence"/>
</dbReference>
<dbReference type="PANTHER" id="PTHR10491:SF4">
    <property type="entry name" value="METHIONINE ADENOSYLTRANSFERASE 2 SUBUNIT BETA"/>
    <property type="match status" value="1"/>
</dbReference>
<dbReference type="GO" id="GO:0019305">
    <property type="term" value="P:dTDP-rhamnose biosynthetic process"/>
    <property type="evidence" value="ECO:0007669"/>
    <property type="project" value="UniProtKB-UniPathway"/>
</dbReference>
<feature type="domain" description="RmlD-like substrate binding" evidence="7">
    <location>
        <begin position="19"/>
        <end position="254"/>
    </location>
</feature>
<comment type="catalytic activity">
    <reaction evidence="5">
        <text>dTDP-beta-L-rhamnose + NADP(+) = dTDP-4-dehydro-beta-L-rhamnose + NADPH + H(+)</text>
        <dbReference type="Rhea" id="RHEA:21796"/>
        <dbReference type="ChEBI" id="CHEBI:15378"/>
        <dbReference type="ChEBI" id="CHEBI:57510"/>
        <dbReference type="ChEBI" id="CHEBI:57783"/>
        <dbReference type="ChEBI" id="CHEBI:58349"/>
        <dbReference type="ChEBI" id="CHEBI:62830"/>
        <dbReference type="EC" id="1.1.1.133"/>
    </reaction>
</comment>
<gene>
    <name evidence="8" type="ORF">DES53_102544</name>
</gene>
<evidence type="ECO:0000256" key="6">
    <source>
        <dbReference type="RuleBase" id="RU364082"/>
    </source>
</evidence>
<evidence type="ECO:0000256" key="3">
    <source>
        <dbReference type="ARBA" id="ARBA00012929"/>
    </source>
</evidence>
<evidence type="ECO:0000313" key="9">
    <source>
        <dbReference type="Proteomes" id="UP000253426"/>
    </source>
</evidence>
<comment type="caution">
    <text evidence="8">The sequence shown here is derived from an EMBL/GenBank/DDBJ whole genome shotgun (WGS) entry which is preliminary data.</text>
</comment>
<protein>
    <recommendedName>
        <fullName evidence="4 6">dTDP-4-dehydrorhamnose reductase</fullName>
        <ecNumber evidence="3 6">1.1.1.133</ecNumber>
    </recommendedName>
</protein>
<dbReference type="GO" id="GO:0008831">
    <property type="term" value="F:dTDP-4-dehydrorhamnose reductase activity"/>
    <property type="evidence" value="ECO:0007669"/>
    <property type="project" value="UniProtKB-EC"/>
</dbReference>
<dbReference type="InterPro" id="IPR029903">
    <property type="entry name" value="RmlD-like-bd"/>
</dbReference>
<dbReference type="GO" id="GO:0005829">
    <property type="term" value="C:cytosol"/>
    <property type="evidence" value="ECO:0007669"/>
    <property type="project" value="TreeGrafter"/>
</dbReference>
<dbReference type="EMBL" id="QNRR01000002">
    <property type="protein sequence ID" value="RBP46158.1"/>
    <property type="molecule type" value="Genomic_DNA"/>
</dbReference>
<name>A0A366HSS5_9BACT</name>
<keyword evidence="9" id="KW-1185">Reference proteome</keyword>